<organism evidence="3 4">
    <name type="scientific">Candidatus Shapirobacteria bacterium CG06_land_8_20_14_3_00_40_12</name>
    <dbReference type="NCBI Taxonomy" id="1974881"/>
    <lineage>
        <taxon>Bacteria</taxon>
        <taxon>Candidatus Shapironibacteriota</taxon>
    </lineage>
</organism>
<dbReference type="Proteomes" id="UP000231407">
    <property type="component" value="Unassembled WGS sequence"/>
</dbReference>
<dbReference type="InterPro" id="IPR036138">
    <property type="entry name" value="PBP_dimer_sf"/>
</dbReference>
<dbReference type="GO" id="GO:0008658">
    <property type="term" value="F:penicillin binding"/>
    <property type="evidence" value="ECO:0007669"/>
    <property type="project" value="InterPro"/>
</dbReference>
<keyword evidence="1" id="KW-0472">Membrane</keyword>
<dbReference type="InterPro" id="IPR012338">
    <property type="entry name" value="Beta-lactam/transpept-like"/>
</dbReference>
<keyword evidence="1" id="KW-1133">Transmembrane helix</keyword>
<dbReference type="Gene3D" id="3.30.450.330">
    <property type="match status" value="1"/>
</dbReference>
<comment type="caution">
    <text evidence="3">The sequence shown here is derived from an EMBL/GenBank/DDBJ whole genome shotgun (WGS) entry which is preliminary data.</text>
</comment>
<dbReference type="SUPFAM" id="SSF56519">
    <property type="entry name" value="Penicillin binding protein dimerisation domain"/>
    <property type="match status" value="1"/>
</dbReference>
<dbReference type="SUPFAM" id="SSF56601">
    <property type="entry name" value="beta-lactamase/transpeptidase-like"/>
    <property type="match status" value="1"/>
</dbReference>
<keyword evidence="1" id="KW-0812">Transmembrane</keyword>
<name>A0A2M7ARC5_9BACT</name>
<evidence type="ECO:0000259" key="2">
    <source>
        <dbReference type="Pfam" id="PF00905"/>
    </source>
</evidence>
<gene>
    <name evidence="3" type="ORF">COS78_03760</name>
</gene>
<evidence type="ECO:0000256" key="1">
    <source>
        <dbReference type="SAM" id="Phobius"/>
    </source>
</evidence>
<sequence length="529" mass="58946">MSKNSLYFMSNNRISILKTTIIFSFVIVVLRLFYWQIYLGQTVRNRSLNQIYQQTKILPNLGHLLASDSFPLSLDSRFYLLSLYKPNLDRKLEDVLLYLEKIKPGLKLESEKQIGFFLKPNIKWVTLPTKFYSQDVKKIDLAGVSFEEVSSRYYPEGNLAKDVLLNLESFYKRTLSGKVGFSVAPVDATGQLILSRKNWHKSEVDGTDIPLSLNRQVQSILASSLELGLKRFQAENATGIIINPQSGEIIAISSVPQNSTQSSSLRPISYLFEPGSIFKPLVLSMALNENSIGLDFVCPVCGKPRTYGQYTINNWNEKTHPNSNLPDVIKNSDNIAMSYIIEKLGLTSFQRYFHLLGLNQKTNVDLLGESTSSLKKYWSDIDLATASFGQGFAVNELQMLRAFNTLGNGGKLVSPHFNLNNPLSESTVFAPDTVDKVVNILKYAVETGAVSSLKPKNIEVCAKSGTAQIAKSGQYADTDTIASYVGFSPCQNPKFSMIIIFNKPQLSTWGSSTAAPVWFEIASKITPLL</sequence>
<proteinExistence type="predicted"/>
<evidence type="ECO:0000313" key="4">
    <source>
        <dbReference type="Proteomes" id="UP000231407"/>
    </source>
</evidence>
<dbReference type="EMBL" id="PEWA01000052">
    <property type="protein sequence ID" value="PIU73161.1"/>
    <property type="molecule type" value="Genomic_DNA"/>
</dbReference>
<protein>
    <recommendedName>
        <fullName evidence="2">Penicillin-binding protein transpeptidase domain-containing protein</fullName>
    </recommendedName>
</protein>
<dbReference type="InterPro" id="IPR050515">
    <property type="entry name" value="Beta-lactam/transpept"/>
</dbReference>
<reference evidence="4" key="1">
    <citation type="submission" date="2017-09" db="EMBL/GenBank/DDBJ databases">
        <title>Depth-based differentiation of microbial function through sediment-hosted aquifers and enrichment of novel symbionts in the deep terrestrial subsurface.</title>
        <authorList>
            <person name="Probst A.J."/>
            <person name="Ladd B."/>
            <person name="Jarett J.K."/>
            <person name="Geller-Mcgrath D.E."/>
            <person name="Sieber C.M.K."/>
            <person name="Emerson J.B."/>
            <person name="Anantharaman K."/>
            <person name="Thomas B.C."/>
            <person name="Malmstrom R."/>
            <person name="Stieglmeier M."/>
            <person name="Klingl A."/>
            <person name="Woyke T."/>
            <person name="Ryan C.M."/>
            <person name="Banfield J.F."/>
        </authorList>
    </citation>
    <scope>NUCLEOTIDE SEQUENCE [LARGE SCALE GENOMIC DNA]</scope>
</reference>
<dbReference type="PANTHER" id="PTHR30627">
    <property type="entry name" value="PEPTIDOGLYCAN D,D-TRANSPEPTIDASE"/>
    <property type="match status" value="1"/>
</dbReference>
<dbReference type="Gene3D" id="3.40.710.10">
    <property type="entry name" value="DD-peptidase/beta-lactamase superfamily"/>
    <property type="match status" value="1"/>
</dbReference>
<dbReference type="Pfam" id="PF00905">
    <property type="entry name" value="Transpeptidase"/>
    <property type="match status" value="1"/>
</dbReference>
<accession>A0A2M7ARC5</accession>
<feature type="transmembrane region" description="Helical" evidence="1">
    <location>
        <begin position="21"/>
        <end position="39"/>
    </location>
</feature>
<feature type="domain" description="Penicillin-binding protein transpeptidase" evidence="2">
    <location>
        <begin position="239"/>
        <end position="518"/>
    </location>
</feature>
<dbReference type="AlphaFoldDB" id="A0A2M7ARC5"/>
<evidence type="ECO:0000313" key="3">
    <source>
        <dbReference type="EMBL" id="PIU73161.1"/>
    </source>
</evidence>
<dbReference type="InterPro" id="IPR001460">
    <property type="entry name" value="PCN-bd_Tpept"/>
</dbReference>
<dbReference type="GO" id="GO:0005886">
    <property type="term" value="C:plasma membrane"/>
    <property type="evidence" value="ECO:0007669"/>
    <property type="project" value="TreeGrafter"/>
</dbReference>
<dbReference type="GO" id="GO:0071555">
    <property type="term" value="P:cell wall organization"/>
    <property type="evidence" value="ECO:0007669"/>
    <property type="project" value="TreeGrafter"/>
</dbReference>
<dbReference type="Gene3D" id="3.90.1310.10">
    <property type="entry name" value="Penicillin-binding protein 2a (Domain 2)"/>
    <property type="match status" value="1"/>
</dbReference>